<dbReference type="CDD" id="cd15831">
    <property type="entry name" value="BTAD"/>
    <property type="match status" value="1"/>
</dbReference>
<evidence type="ECO:0000256" key="4">
    <source>
        <dbReference type="SAM" id="MobiDB-lite"/>
    </source>
</evidence>
<dbReference type="Gene3D" id="3.40.50.300">
    <property type="entry name" value="P-loop containing nucleotide triphosphate hydrolases"/>
    <property type="match status" value="1"/>
</dbReference>
<accession>A0ABP6M132</accession>
<proteinExistence type="inferred from homology"/>
<evidence type="ECO:0000256" key="1">
    <source>
        <dbReference type="ARBA" id="ARBA00005820"/>
    </source>
</evidence>
<dbReference type="RefSeq" id="WP_344685758.1">
    <property type="nucleotide sequence ID" value="NZ_BAAAVT010000009.1"/>
</dbReference>
<dbReference type="InterPro" id="IPR016032">
    <property type="entry name" value="Sig_transdc_resp-reg_C-effctor"/>
</dbReference>
<dbReference type="PROSITE" id="PS51755">
    <property type="entry name" value="OMPR_PHOB"/>
    <property type="match status" value="1"/>
</dbReference>
<comment type="similarity">
    <text evidence="1">Belongs to the AfsR/DnrI/RedD regulatory family.</text>
</comment>
<feature type="domain" description="OmpR/PhoB-type" evidence="5">
    <location>
        <begin position="1"/>
        <end position="96"/>
    </location>
</feature>
<dbReference type="InterPro" id="IPR005158">
    <property type="entry name" value="BTAD"/>
</dbReference>
<evidence type="ECO:0000256" key="2">
    <source>
        <dbReference type="ARBA" id="ARBA00023125"/>
    </source>
</evidence>
<dbReference type="SUPFAM" id="SSF46894">
    <property type="entry name" value="C-terminal effector domain of the bipartite response regulators"/>
    <property type="match status" value="1"/>
</dbReference>
<evidence type="ECO:0000313" key="7">
    <source>
        <dbReference type="Proteomes" id="UP001500236"/>
    </source>
</evidence>
<dbReference type="InterPro" id="IPR058852">
    <property type="entry name" value="HTH_77"/>
</dbReference>
<dbReference type="InterPro" id="IPR049945">
    <property type="entry name" value="AAA_22"/>
</dbReference>
<dbReference type="SUPFAM" id="SSF52540">
    <property type="entry name" value="P-loop containing nucleoside triphosphate hydrolases"/>
    <property type="match status" value="1"/>
</dbReference>
<dbReference type="SUPFAM" id="SSF48452">
    <property type="entry name" value="TPR-like"/>
    <property type="match status" value="1"/>
</dbReference>
<feature type="DNA-binding region" description="OmpR/PhoB-type" evidence="3">
    <location>
        <begin position="1"/>
        <end position="96"/>
    </location>
</feature>
<dbReference type="InterPro" id="IPR036388">
    <property type="entry name" value="WH-like_DNA-bd_sf"/>
</dbReference>
<organism evidence="6 7">
    <name type="scientific">Nesterenkonia aethiopica</name>
    <dbReference type="NCBI Taxonomy" id="269144"/>
    <lineage>
        <taxon>Bacteria</taxon>
        <taxon>Bacillati</taxon>
        <taxon>Actinomycetota</taxon>
        <taxon>Actinomycetes</taxon>
        <taxon>Micrococcales</taxon>
        <taxon>Micrococcaceae</taxon>
        <taxon>Nesterenkonia</taxon>
    </lineage>
</organism>
<evidence type="ECO:0000259" key="5">
    <source>
        <dbReference type="PROSITE" id="PS51755"/>
    </source>
</evidence>
<dbReference type="SMART" id="SM01043">
    <property type="entry name" value="BTAD"/>
    <property type="match status" value="1"/>
</dbReference>
<dbReference type="Pfam" id="PF03704">
    <property type="entry name" value="BTAD"/>
    <property type="match status" value="1"/>
</dbReference>
<comment type="caution">
    <text evidence="6">The sequence shown here is derived from an EMBL/GenBank/DDBJ whole genome shotgun (WGS) entry which is preliminary data.</text>
</comment>
<keyword evidence="7" id="KW-1185">Reference proteome</keyword>
<feature type="region of interest" description="Disordered" evidence="4">
    <location>
        <begin position="77"/>
        <end position="112"/>
    </location>
</feature>
<feature type="region of interest" description="Disordered" evidence="4">
    <location>
        <begin position="264"/>
        <end position="293"/>
    </location>
</feature>
<name>A0ABP6M132_9MICC</name>
<dbReference type="Gene3D" id="1.10.10.10">
    <property type="entry name" value="Winged helix-like DNA-binding domain superfamily/Winged helix DNA-binding domain"/>
    <property type="match status" value="1"/>
</dbReference>
<dbReference type="PANTHER" id="PTHR47691">
    <property type="entry name" value="REGULATOR-RELATED"/>
    <property type="match status" value="1"/>
</dbReference>
<dbReference type="InterPro" id="IPR027417">
    <property type="entry name" value="P-loop_NTPase"/>
</dbReference>
<evidence type="ECO:0000313" key="6">
    <source>
        <dbReference type="EMBL" id="GAA3064622.1"/>
    </source>
</evidence>
<dbReference type="Pfam" id="PF25872">
    <property type="entry name" value="HTH_77"/>
    <property type="match status" value="1"/>
</dbReference>
<dbReference type="SMART" id="SM00862">
    <property type="entry name" value="Trans_reg_C"/>
    <property type="match status" value="1"/>
</dbReference>
<dbReference type="Proteomes" id="UP001500236">
    <property type="component" value="Unassembled WGS sequence"/>
</dbReference>
<dbReference type="EMBL" id="BAAAVT010000009">
    <property type="protein sequence ID" value="GAA3064622.1"/>
    <property type="molecule type" value="Genomic_DNA"/>
</dbReference>
<dbReference type="Gene3D" id="1.25.40.10">
    <property type="entry name" value="Tetratricopeptide repeat domain"/>
    <property type="match status" value="1"/>
</dbReference>
<dbReference type="Pfam" id="PF13401">
    <property type="entry name" value="AAA_22"/>
    <property type="match status" value="1"/>
</dbReference>
<reference evidence="7" key="1">
    <citation type="journal article" date="2019" name="Int. J. Syst. Evol. Microbiol.">
        <title>The Global Catalogue of Microorganisms (GCM) 10K type strain sequencing project: providing services to taxonomists for standard genome sequencing and annotation.</title>
        <authorList>
            <consortium name="The Broad Institute Genomics Platform"/>
            <consortium name="The Broad Institute Genome Sequencing Center for Infectious Disease"/>
            <person name="Wu L."/>
            <person name="Ma J."/>
        </authorList>
    </citation>
    <scope>NUCLEOTIDE SEQUENCE [LARGE SCALE GENOMIC DNA]</scope>
    <source>
        <strain evidence="7">JCM 14309</strain>
    </source>
</reference>
<gene>
    <name evidence="6" type="ORF">GCM10010529_17070</name>
</gene>
<dbReference type="PANTHER" id="PTHR47691:SF3">
    <property type="entry name" value="HTH-TYPE TRANSCRIPTIONAL REGULATOR RV0890C-RELATED"/>
    <property type="match status" value="1"/>
</dbReference>
<sequence>MKIEVLGPIRLRTSTGQAVEVRERKVRAVLAALAVDLGDAVPADTLIDRVWGGDLPAHPTRVLQAKLSQLRSALDETEPGGRALLSSGPGGHRLSTSAPAPAAGGPGATRETDRGLNVAVDAEEFRQLIVRARGSEALAERTELLRAALQLWRGEPYAELRDATWLAPEIGQLHELRLEAAESLAEALLEAGQAQESVTVLEPLAAHHPLRARLTRALMLALHRAHRHPDALGVYERHRRHLAEELGADPDPETSHLHVRILQQDPQLQDRPQDRDSALPRPHAAAHRPAAAPTPRLPVFASSFLGRTPELREVELRLTRGPLVTVLGIGGVGKTRLAVRAAELLTEKSGDAAWFVDLSSLDACPPPDTGPARVARLVAESIGLTQLREESRDLLDRLTAALQATGGLLLLDNCEHVADEAARFAHAVLSAGNALTILATSREPLGLPGEQRLALTPLSAQAPDDDAVTFFLDRARAVTPDLPEDPHTLAVVAELCRRLDGLPLALELAAAQTAALDPTRLLDRLTDRLDLLSRPERGAPRRQQTLRGMLDWSWSLLDEPERVLLRRLAVHPVSWTVETIESVCADSQDGPLRCAAVVPALVSLVDRSLVVAEPTEHGTRYRLLESVGAYAAEQLRLAGEREHIARLHREHWRTEISCAQDHLFSAHARDWVRRIRAERAHLRHAFAEAVAVQDGAAAVDLILAWFWHRWITGETAGLLDELRQAAACPGPHDGAHAQVQVLIAVLSGSPGESTADILEALDRLRDRTESSPGGPSHRAQRSRLQVQWFAATPLLVVPESRARGRQVAGEAVEGLVALGDLPAAAFASTQRDWFLLDAGEPAVGMPDGHDAEQILREHGDDYGLTQVLGMRHIQAERDGDREVSAAAAREATDLSRRLGARGEECFWEAIQGLHALDAGDHTGAHGHLDRSLALGRTIGSDIEAGFATLGLAELAAREGDQARAAALRDSAVSPTAERWLRRILSEPSVLSRS</sequence>
<keyword evidence="2 3" id="KW-0238">DNA-binding</keyword>
<evidence type="ECO:0000256" key="3">
    <source>
        <dbReference type="PROSITE-ProRule" id="PRU01091"/>
    </source>
</evidence>
<feature type="compositionally biased region" description="Low complexity" evidence="4">
    <location>
        <begin position="279"/>
        <end position="293"/>
    </location>
</feature>
<dbReference type="InterPro" id="IPR001867">
    <property type="entry name" value="OmpR/PhoB-type_DNA-bd"/>
</dbReference>
<dbReference type="InterPro" id="IPR011990">
    <property type="entry name" value="TPR-like_helical_dom_sf"/>
</dbReference>
<protein>
    <submittedName>
        <fullName evidence="6">BTAD domain-containing putative transcriptional regulator</fullName>
    </submittedName>
</protein>